<gene>
    <name evidence="2" type="ORF">KME60_31020</name>
</gene>
<name>A0A951QW66_9CYAN</name>
<evidence type="ECO:0000313" key="2">
    <source>
        <dbReference type="EMBL" id="MBW4671737.1"/>
    </source>
</evidence>
<proteinExistence type="predicted"/>
<evidence type="ECO:0000256" key="1">
    <source>
        <dbReference type="SAM" id="Phobius"/>
    </source>
</evidence>
<dbReference type="Proteomes" id="UP000729701">
    <property type="component" value="Unassembled WGS sequence"/>
</dbReference>
<accession>A0A951QW66</accession>
<organism evidence="2 3">
    <name type="scientific">Cyanomargarita calcarea GSE-NOS-MK-12-04C</name>
    <dbReference type="NCBI Taxonomy" id="2839659"/>
    <lineage>
        <taxon>Bacteria</taxon>
        <taxon>Bacillati</taxon>
        <taxon>Cyanobacteriota</taxon>
        <taxon>Cyanophyceae</taxon>
        <taxon>Nostocales</taxon>
        <taxon>Cyanomargaritaceae</taxon>
        <taxon>Cyanomargarita</taxon>
    </lineage>
</organism>
<keyword evidence="1" id="KW-1133">Transmembrane helix</keyword>
<keyword evidence="1" id="KW-0812">Transmembrane</keyword>
<dbReference type="AlphaFoldDB" id="A0A951QW66"/>
<reference evidence="2" key="1">
    <citation type="submission" date="2021-05" db="EMBL/GenBank/DDBJ databases">
        <authorList>
            <person name="Pietrasiak N."/>
            <person name="Ward R."/>
            <person name="Stajich J.E."/>
            <person name="Kurbessoian T."/>
        </authorList>
    </citation>
    <scope>NUCLEOTIDE SEQUENCE</scope>
    <source>
        <strain evidence="2">GSE-NOS-MK-12-04C</strain>
    </source>
</reference>
<protein>
    <submittedName>
        <fullName evidence="2">Uncharacterized protein</fullName>
    </submittedName>
</protein>
<dbReference type="InterPro" id="IPR029063">
    <property type="entry name" value="SAM-dependent_MTases_sf"/>
</dbReference>
<sequence length="87" mass="10118">MHLHTELVLDQRKSWYGNTADAYNRTRPRYPQETISRVIELAQLSPHKSILELGYGVSFLIFFMKIILILGGMEDAIQLVYFYILIG</sequence>
<feature type="transmembrane region" description="Helical" evidence="1">
    <location>
        <begin position="53"/>
        <end position="73"/>
    </location>
</feature>
<dbReference type="SUPFAM" id="SSF53335">
    <property type="entry name" value="S-adenosyl-L-methionine-dependent methyltransferases"/>
    <property type="match status" value="1"/>
</dbReference>
<comment type="caution">
    <text evidence="2">The sequence shown here is derived from an EMBL/GenBank/DDBJ whole genome shotgun (WGS) entry which is preliminary data.</text>
</comment>
<reference evidence="2" key="2">
    <citation type="journal article" date="2022" name="Microbiol. Resour. Announc.">
        <title>Metagenome Sequencing to Explore Phylogenomics of Terrestrial Cyanobacteria.</title>
        <authorList>
            <person name="Ward R.D."/>
            <person name="Stajich J.E."/>
            <person name="Johansen J.R."/>
            <person name="Huntemann M."/>
            <person name="Clum A."/>
            <person name="Foster B."/>
            <person name="Foster B."/>
            <person name="Roux S."/>
            <person name="Palaniappan K."/>
            <person name="Varghese N."/>
            <person name="Mukherjee S."/>
            <person name="Reddy T.B.K."/>
            <person name="Daum C."/>
            <person name="Copeland A."/>
            <person name="Chen I.A."/>
            <person name="Ivanova N.N."/>
            <person name="Kyrpides N.C."/>
            <person name="Shapiro N."/>
            <person name="Eloe-Fadrosh E.A."/>
            <person name="Pietrasiak N."/>
        </authorList>
    </citation>
    <scope>NUCLEOTIDE SEQUENCE</scope>
    <source>
        <strain evidence="2">GSE-NOS-MK-12-04C</strain>
    </source>
</reference>
<keyword evidence="1" id="KW-0472">Membrane</keyword>
<evidence type="ECO:0000313" key="3">
    <source>
        <dbReference type="Proteomes" id="UP000729701"/>
    </source>
</evidence>
<dbReference type="EMBL" id="JAHHGZ010000052">
    <property type="protein sequence ID" value="MBW4671737.1"/>
    <property type="molecule type" value="Genomic_DNA"/>
</dbReference>